<dbReference type="SUPFAM" id="SSF55729">
    <property type="entry name" value="Acyl-CoA N-acyltransferases (Nat)"/>
    <property type="match status" value="1"/>
</dbReference>
<reference evidence="2 3" key="1">
    <citation type="submission" date="2024-09" db="EMBL/GenBank/DDBJ databases">
        <authorList>
            <person name="Pan X."/>
        </authorList>
    </citation>
    <scope>NUCLEOTIDE SEQUENCE [LARGE SCALE GENOMIC DNA]</scope>
    <source>
        <strain evidence="2 3">B2969</strain>
    </source>
</reference>
<gene>
    <name evidence="2" type="ORF">ACH3VR_22815</name>
</gene>
<accession>A0ABW7QEW8</accession>
<keyword evidence="2" id="KW-0012">Acyltransferase</keyword>
<dbReference type="RefSeq" id="WP_397558642.1">
    <property type="nucleotide sequence ID" value="NZ_JBIQWL010000019.1"/>
</dbReference>
<dbReference type="GO" id="GO:0016746">
    <property type="term" value="F:acyltransferase activity"/>
    <property type="evidence" value="ECO:0007669"/>
    <property type="project" value="UniProtKB-KW"/>
</dbReference>
<evidence type="ECO:0000313" key="3">
    <source>
        <dbReference type="Proteomes" id="UP001610861"/>
    </source>
</evidence>
<dbReference type="InterPro" id="IPR000182">
    <property type="entry name" value="GNAT_dom"/>
</dbReference>
<name>A0ABW7QEW8_9MICO</name>
<evidence type="ECO:0000313" key="2">
    <source>
        <dbReference type="EMBL" id="MFH8253216.1"/>
    </source>
</evidence>
<dbReference type="EMBL" id="JBIQWL010000019">
    <property type="protein sequence ID" value="MFH8253216.1"/>
    <property type="molecule type" value="Genomic_DNA"/>
</dbReference>
<sequence>MWIECFEKDIRFDGADTQPLVDQFIAHVRATHDVPYPDAEMRLWARNFAEASVRENGPTERLPSIGPIEIHPVTEGRIDDWLRFFDRDAFPDNPDWGSCYCLHPHTGDAPERPWRDVRADMIERLRSGATLGYLAYVDGRVAGWVNASRRSTYAKYGDVDRDGPAPDSIVGVSCFVIAPPYRRHGVSSALLDRVVADGEARGAQYIEGYPRRETDGGDADAFCGPRSMFDRRSFAPTEERGHYTVVRRPV</sequence>
<keyword evidence="2" id="KW-0808">Transferase</keyword>
<keyword evidence="3" id="KW-1185">Reference proteome</keyword>
<dbReference type="Gene3D" id="3.40.630.30">
    <property type="match status" value="1"/>
</dbReference>
<dbReference type="Proteomes" id="UP001610861">
    <property type="component" value="Unassembled WGS sequence"/>
</dbReference>
<dbReference type="CDD" id="cd04301">
    <property type="entry name" value="NAT_SF"/>
    <property type="match status" value="1"/>
</dbReference>
<dbReference type="Pfam" id="PF00583">
    <property type="entry name" value="Acetyltransf_1"/>
    <property type="match status" value="1"/>
</dbReference>
<dbReference type="InterPro" id="IPR016181">
    <property type="entry name" value="Acyl_CoA_acyltransferase"/>
</dbReference>
<dbReference type="EC" id="2.3.1.-" evidence="2"/>
<feature type="domain" description="N-acetyltransferase" evidence="1">
    <location>
        <begin position="68"/>
        <end position="250"/>
    </location>
</feature>
<dbReference type="PROSITE" id="PS51186">
    <property type="entry name" value="GNAT"/>
    <property type="match status" value="1"/>
</dbReference>
<organism evidence="2 3">
    <name type="scientific">Microbacterium alkaliflavum</name>
    <dbReference type="NCBI Taxonomy" id="3248839"/>
    <lineage>
        <taxon>Bacteria</taxon>
        <taxon>Bacillati</taxon>
        <taxon>Actinomycetota</taxon>
        <taxon>Actinomycetes</taxon>
        <taxon>Micrococcales</taxon>
        <taxon>Microbacteriaceae</taxon>
        <taxon>Microbacterium</taxon>
    </lineage>
</organism>
<protein>
    <submittedName>
        <fullName evidence="2">GNAT family N-acetyltransferase</fullName>
        <ecNumber evidence="2">2.3.1.-</ecNumber>
    </submittedName>
</protein>
<proteinExistence type="predicted"/>
<evidence type="ECO:0000259" key="1">
    <source>
        <dbReference type="PROSITE" id="PS51186"/>
    </source>
</evidence>
<comment type="caution">
    <text evidence="2">The sequence shown here is derived from an EMBL/GenBank/DDBJ whole genome shotgun (WGS) entry which is preliminary data.</text>
</comment>